<feature type="repeat" description="ARM" evidence="7">
    <location>
        <begin position="420"/>
        <end position="462"/>
    </location>
</feature>
<reference evidence="10" key="2">
    <citation type="submission" date="2025-08" db="UniProtKB">
        <authorList>
            <consortium name="RefSeq"/>
        </authorList>
    </citation>
    <scope>IDENTIFICATION</scope>
    <source>
        <tissue evidence="10">Leaves</tissue>
    </source>
</reference>
<evidence type="ECO:0000256" key="3">
    <source>
        <dbReference type="ARBA" id="ARBA00012483"/>
    </source>
</evidence>
<dbReference type="InterPro" id="IPR045210">
    <property type="entry name" value="RING-Ubox_PUB"/>
</dbReference>
<feature type="domain" description="U-box" evidence="8">
    <location>
        <begin position="276"/>
        <end position="350"/>
    </location>
</feature>
<keyword evidence="6" id="KW-0833">Ubl conjugation pathway</keyword>
<keyword evidence="9" id="KW-1185">Reference proteome</keyword>
<dbReference type="SUPFAM" id="SSF48371">
    <property type="entry name" value="ARM repeat"/>
    <property type="match status" value="1"/>
</dbReference>
<dbReference type="PROSITE" id="PS50176">
    <property type="entry name" value="ARM_REPEAT"/>
    <property type="match status" value="2"/>
</dbReference>
<evidence type="ECO:0000313" key="10">
    <source>
        <dbReference type="RefSeq" id="XP_027098283.2"/>
    </source>
</evidence>
<evidence type="ECO:0000259" key="8">
    <source>
        <dbReference type="PROSITE" id="PS51698"/>
    </source>
</evidence>
<dbReference type="SUPFAM" id="SSF57850">
    <property type="entry name" value="RING/U-box"/>
    <property type="match status" value="1"/>
</dbReference>
<dbReference type="Gene3D" id="3.30.40.10">
    <property type="entry name" value="Zinc/RING finger domain, C3HC4 (zinc finger)"/>
    <property type="match status" value="1"/>
</dbReference>
<dbReference type="SMART" id="SM00504">
    <property type="entry name" value="Ubox"/>
    <property type="match status" value="1"/>
</dbReference>
<evidence type="ECO:0000256" key="2">
    <source>
        <dbReference type="ARBA" id="ARBA00004906"/>
    </source>
</evidence>
<dbReference type="SMART" id="SM00185">
    <property type="entry name" value="ARM"/>
    <property type="match status" value="4"/>
</dbReference>
<dbReference type="GeneID" id="113717696"/>
<evidence type="ECO:0000256" key="5">
    <source>
        <dbReference type="ARBA" id="ARBA00022737"/>
    </source>
</evidence>
<dbReference type="Gene3D" id="1.25.10.10">
    <property type="entry name" value="Leucine-rich Repeat Variant"/>
    <property type="match status" value="1"/>
</dbReference>
<evidence type="ECO:0000256" key="7">
    <source>
        <dbReference type="PROSITE-ProRule" id="PRU00259"/>
    </source>
</evidence>
<dbReference type="UniPathway" id="UPA00143"/>
<evidence type="ECO:0000256" key="6">
    <source>
        <dbReference type="ARBA" id="ARBA00022786"/>
    </source>
</evidence>
<evidence type="ECO:0000313" key="9">
    <source>
        <dbReference type="Proteomes" id="UP001652660"/>
    </source>
</evidence>
<comment type="catalytic activity">
    <reaction evidence="1">
        <text>S-ubiquitinyl-[E2 ubiquitin-conjugating enzyme]-L-cysteine + [acceptor protein]-L-lysine = [E2 ubiquitin-conjugating enzyme]-L-cysteine + N(6)-ubiquitinyl-[acceptor protein]-L-lysine.</text>
        <dbReference type="EC" id="2.3.2.27"/>
    </reaction>
</comment>
<sequence>MTYNSDVFTRRILNFPAIRPCEFVSFSSLLTSLINLGCTICEYKSKTFFVNRKNARNAIRFVENLLIFLEEITLGISTCVTNSATLSLSELHFILQKVQYLLEDCTRDDARLWMLTQSEITADEFRVLIRAMGVALDVLPLEEMELGDEVNGLVEFVKDQALALKFETEVDDQRFLRKVFWILDHFGGGIDPKPSDVRKVLEYLGIGSWSECNREVKFLEDEIGLESQSEKKSNIRLLNSLMGFMIYCRSILFEFVDKVTSKRTDNLGSCDTVRCLNADDFRCPITLELMSDPVTIATGHTYERSSILKWFRAGNRTCPKTGQRLLCTDFVPNSALKQLIKGFCSEKGIHFADSVGRSRDVTKAVVAGSKVSEQAVRLLANFLVGSLVSCNNQEQNRAAYEIRLLTKTSIFNRSCLVEAGTIPPLLNLLFSCDPSLQENAMASLLNLSKFSKSRKIIVENGGLILILDVLKCGLKVEARQHAAGAFFYLASAEEYRQLIGEIPDAIPSLVELVRDGTDRGKKNALVTIFGLLLCPENHRRVFAAGLVPLLVDLISSCEREDLVTDSLAVLATLADNPDGTTSILSSGALPMIVEVLGSSSSMAAREYCVSLLLSFCTHGGADAVIVLVKNPSLMGALYSQLTEGTTRASKKASSLIKILHNFNEKSTFGFSNPVLPQERFIHVW</sequence>
<dbReference type="InterPro" id="IPR016024">
    <property type="entry name" value="ARM-type_fold"/>
</dbReference>
<feature type="repeat" description="ARM" evidence="7">
    <location>
        <begin position="545"/>
        <end position="588"/>
    </location>
</feature>
<dbReference type="InterPro" id="IPR000225">
    <property type="entry name" value="Armadillo"/>
</dbReference>
<dbReference type="GO" id="GO:0016567">
    <property type="term" value="P:protein ubiquitination"/>
    <property type="evidence" value="ECO:0007669"/>
    <property type="project" value="UniProtKB-UniPathway"/>
</dbReference>
<dbReference type="EC" id="2.3.2.27" evidence="3"/>
<dbReference type="Proteomes" id="UP001652660">
    <property type="component" value="Chromosome 11e"/>
</dbReference>
<evidence type="ECO:0000256" key="1">
    <source>
        <dbReference type="ARBA" id="ARBA00000900"/>
    </source>
</evidence>
<dbReference type="InterPro" id="IPR013083">
    <property type="entry name" value="Znf_RING/FYVE/PHD"/>
</dbReference>
<dbReference type="InterPro" id="IPR058678">
    <property type="entry name" value="ARM_PUB"/>
</dbReference>
<dbReference type="CDD" id="cd16664">
    <property type="entry name" value="RING-Ubox_PUB"/>
    <property type="match status" value="1"/>
</dbReference>
<dbReference type="InterPro" id="IPR003613">
    <property type="entry name" value="Ubox_domain"/>
</dbReference>
<dbReference type="RefSeq" id="XP_027098283.2">
    <property type="nucleotide sequence ID" value="XM_027242482.2"/>
</dbReference>
<proteinExistence type="predicted"/>
<keyword evidence="4" id="KW-0808">Transferase</keyword>
<reference evidence="9" key="1">
    <citation type="journal article" date="2025" name="Foods">
        <title>Unveiling the Microbial Signatures of Arabica Coffee Cherries: Insights into Ripeness Specific Diversity, Functional Traits, and Implications for Quality and Safety.</title>
        <authorList>
            <consortium name="RefSeq"/>
            <person name="Tenea G.N."/>
            <person name="Cifuentes V."/>
            <person name="Reyes P."/>
            <person name="Cevallos-Vallejos M."/>
        </authorList>
    </citation>
    <scope>NUCLEOTIDE SEQUENCE [LARGE SCALE GENOMIC DNA]</scope>
</reference>
<protein>
    <recommendedName>
        <fullName evidence="3">RING-type E3 ubiquitin transferase</fullName>
        <ecNumber evidence="3">2.3.2.27</ecNumber>
    </recommendedName>
</protein>
<dbReference type="InterPro" id="IPR011989">
    <property type="entry name" value="ARM-like"/>
</dbReference>
<organism evidence="9 10">
    <name type="scientific">Coffea arabica</name>
    <name type="common">Arabian coffee</name>
    <dbReference type="NCBI Taxonomy" id="13443"/>
    <lineage>
        <taxon>Eukaryota</taxon>
        <taxon>Viridiplantae</taxon>
        <taxon>Streptophyta</taxon>
        <taxon>Embryophyta</taxon>
        <taxon>Tracheophyta</taxon>
        <taxon>Spermatophyta</taxon>
        <taxon>Magnoliopsida</taxon>
        <taxon>eudicotyledons</taxon>
        <taxon>Gunneridae</taxon>
        <taxon>Pentapetalae</taxon>
        <taxon>asterids</taxon>
        <taxon>lamiids</taxon>
        <taxon>Gentianales</taxon>
        <taxon>Rubiaceae</taxon>
        <taxon>Ixoroideae</taxon>
        <taxon>Gardenieae complex</taxon>
        <taxon>Bertiereae - Coffeeae clade</taxon>
        <taxon>Coffeeae</taxon>
        <taxon>Coffea</taxon>
    </lineage>
</organism>
<dbReference type="Pfam" id="PF25598">
    <property type="entry name" value="ARM_PUB"/>
    <property type="match status" value="1"/>
</dbReference>
<comment type="pathway">
    <text evidence="2">Protein modification; protein ubiquitination.</text>
</comment>
<name>A0A6P6V601_COFAR</name>
<dbReference type="PANTHER" id="PTHR23315:SF307">
    <property type="entry name" value="U-BOX DOMAIN-CONTAINING PROTEIN 19"/>
    <property type="match status" value="1"/>
</dbReference>
<dbReference type="AlphaFoldDB" id="A0A6P6V601"/>
<dbReference type="OrthoDB" id="10064100at2759"/>
<dbReference type="PANTHER" id="PTHR23315">
    <property type="entry name" value="U BOX DOMAIN-CONTAINING"/>
    <property type="match status" value="1"/>
</dbReference>
<keyword evidence="5" id="KW-0677">Repeat</keyword>
<dbReference type="GO" id="GO:0061630">
    <property type="term" value="F:ubiquitin protein ligase activity"/>
    <property type="evidence" value="ECO:0007669"/>
    <property type="project" value="UniProtKB-EC"/>
</dbReference>
<dbReference type="PROSITE" id="PS51698">
    <property type="entry name" value="U_BOX"/>
    <property type="match status" value="1"/>
</dbReference>
<accession>A0A6P6V601</accession>
<dbReference type="GO" id="GO:0010029">
    <property type="term" value="P:regulation of seed germination"/>
    <property type="evidence" value="ECO:0007669"/>
    <property type="project" value="UniProtKB-ARBA"/>
</dbReference>
<gene>
    <name evidence="10" type="primary">LOC113717696</name>
</gene>
<dbReference type="Pfam" id="PF04564">
    <property type="entry name" value="U-box"/>
    <property type="match status" value="1"/>
</dbReference>
<evidence type="ECO:0000256" key="4">
    <source>
        <dbReference type="ARBA" id="ARBA00022679"/>
    </source>
</evidence>